<evidence type="ECO:0000313" key="1">
    <source>
        <dbReference type="EMBL" id="KAJ9101534.1"/>
    </source>
</evidence>
<accession>A0ACC2VR98</accession>
<organism evidence="1 2">
    <name type="scientific">Naganishia adeliensis</name>
    <dbReference type="NCBI Taxonomy" id="92952"/>
    <lineage>
        <taxon>Eukaryota</taxon>
        <taxon>Fungi</taxon>
        <taxon>Dikarya</taxon>
        <taxon>Basidiomycota</taxon>
        <taxon>Agaricomycotina</taxon>
        <taxon>Tremellomycetes</taxon>
        <taxon>Filobasidiales</taxon>
        <taxon>Filobasidiaceae</taxon>
        <taxon>Naganishia</taxon>
    </lineage>
</organism>
<evidence type="ECO:0000313" key="2">
    <source>
        <dbReference type="Proteomes" id="UP001230649"/>
    </source>
</evidence>
<sequence>MGKLNYDKWASLELSDDSDIEEHPNIDKKSMIRWKQRDIHEKREMRKQRIANYRAEIDLNDILLKRLVDLRTRVKETGRSAFSNEVAKLRENPSDAKPPTGHAKQPTYDEMMLQMLLKVWEECKEELAKKYGGDGGDQVGEDKWVEALVQGLNKHEDGLKERSVECDKLAKEEEEEAKRKITSDDVKEGWSAGHINKITPTPLDDTKPKTASKASQSIEVLNPAAKGSLPPLDPAKYPSPGSSASASTGLSGSMPTIPTAAAEDESEGIPDLTPSGRAFSQIGVREYLKSLEFIQRDPSVLAESTTDSLLGEAFESCLKGESRRAFQCVHQGLMIQYCRKLGRDGVRLFFDRMINGGPKAEAVFQDDVKQTYERIVNRVTEIQADMAKNGAERETIQLMAEDPSTSIGFNIPDGPPPENLVVEGFESDDPEAGQPNIEDIRAFLQMKWDLFEAFPQDLKDAMKSESLEAVNKVLEKMDVQEAEKIVNDMQEGGMLSFSEKGVRDMTGK</sequence>
<keyword evidence="2" id="KW-1185">Reference proteome</keyword>
<comment type="caution">
    <text evidence="1">The sequence shown here is derived from an EMBL/GenBank/DDBJ whole genome shotgun (WGS) entry which is preliminary data.</text>
</comment>
<gene>
    <name evidence="1" type="ORF">QFC20_005227</name>
</gene>
<name>A0ACC2VR98_9TREE</name>
<dbReference type="Proteomes" id="UP001230649">
    <property type="component" value="Unassembled WGS sequence"/>
</dbReference>
<proteinExistence type="predicted"/>
<dbReference type="EMBL" id="JASBWS010000069">
    <property type="protein sequence ID" value="KAJ9101534.1"/>
    <property type="molecule type" value="Genomic_DNA"/>
</dbReference>
<reference evidence="1" key="1">
    <citation type="submission" date="2023-04" db="EMBL/GenBank/DDBJ databases">
        <title>Draft Genome sequencing of Naganishia species isolated from polar environments using Oxford Nanopore Technology.</title>
        <authorList>
            <person name="Leo P."/>
            <person name="Venkateswaran K."/>
        </authorList>
    </citation>
    <scope>NUCLEOTIDE SEQUENCE</scope>
    <source>
        <strain evidence="1">MNA-CCFEE 5262</strain>
    </source>
</reference>
<protein>
    <submittedName>
        <fullName evidence="1">Uncharacterized protein</fullName>
    </submittedName>
</protein>